<dbReference type="InterPro" id="IPR003399">
    <property type="entry name" value="Mce/MlaD"/>
</dbReference>
<feature type="region of interest" description="Disordered" evidence="1">
    <location>
        <begin position="391"/>
        <end position="446"/>
    </location>
</feature>
<organism evidence="3 4">
    <name type="scientific">Patulibacter brassicae</name>
    <dbReference type="NCBI Taxonomy" id="1705717"/>
    <lineage>
        <taxon>Bacteria</taxon>
        <taxon>Bacillati</taxon>
        <taxon>Actinomycetota</taxon>
        <taxon>Thermoleophilia</taxon>
        <taxon>Solirubrobacterales</taxon>
        <taxon>Patulibacteraceae</taxon>
        <taxon>Patulibacter</taxon>
    </lineage>
</organism>
<dbReference type="EMBL" id="JAXAVX010000020">
    <property type="protein sequence ID" value="MDX8153779.1"/>
    <property type="molecule type" value="Genomic_DNA"/>
</dbReference>
<evidence type="ECO:0000313" key="4">
    <source>
        <dbReference type="Proteomes" id="UP001277761"/>
    </source>
</evidence>
<comment type="caution">
    <text evidence="3">The sequence shown here is derived from an EMBL/GenBank/DDBJ whole genome shotgun (WGS) entry which is preliminary data.</text>
</comment>
<dbReference type="Pfam" id="PF02470">
    <property type="entry name" value="MlaD"/>
    <property type="match status" value="1"/>
</dbReference>
<dbReference type="Proteomes" id="UP001277761">
    <property type="component" value="Unassembled WGS sequence"/>
</dbReference>
<gene>
    <name evidence="3" type="ORF">SK069_19435</name>
</gene>
<feature type="domain" description="Mce/MlaD" evidence="2">
    <location>
        <begin position="28"/>
        <end position="105"/>
    </location>
</feature>
<dbReference type="InterPro" id="IPR052336">
    <property type="entry name" value="MlaD_Phospholipid_Transporter"/>
</dbReference>
<evidence type="ECO:0000256" key="1">
    <source>
        <dbReference type="SAM" id="MobiDB-lite"/>
    </source>
</evidence>
<dbReference type="RefSeq" id="WP_319955928.1">
    <property type="nucleotide sequence ID" value="NZ_JAXAVX010000020.1"/>
</dbReference>
<name>A0ABU4VQ70_9ACTN</name>
<feature type="compositionally biased region" description="Low complexity" evidence="1">
    <location>
        <begin position="422"/>
        <end position="434"/>
    </location>
</feature>
<dbReference type="PANTHER" id="PTHR33371">
    <property type="entry name" value="INTERMEMBRANE PHOSPHOLIPID TRANSPORT SYSTEM BINDING PROTEIN MLAD-RELATED"/>
    <property type="match status" value="1"/>
</dbReference>
<accession>A0ABU4VQ70</accession>
<protein>
    <submittedName>
        <fullName evidence="3">MlaD family protein</fullName>
    </submittedName>
</protein>
<evidence type="ECO:0000313" key="3">
    <source>
        <dbReference type="EMBL" id="MDX8153779.1"/>
    </source>
</evidence>
<keyword evidence="4" id="KW-1185">Reference proteome</keyword>
<proteinExistence type="predicted"/>
<sequence>MRRLLLVGALVAGLVAVAIVGRPGGERQYRFDAIFDTARGMVPGQLVKIAGAKVGTVREVALTADRKARMTFDVDRRFGPFHADARCRILPEGFVSENFVECDPGSPRRGALRVDAATGRPTVPVGRTQVSVTLQQVIDTFSLPVSQRVRVLLTEIGGATIGRGGDLNALLRRANPALEQTRELLAILRRQRGDLRSGIEQTDRVLAQLAGRDAQIREFVGQAATVAGTTAQHRGALRASIRRLPPLLDELDRSLTSFDVASRNLAPTARRLRAAAPGLAAVHRQVPAFSRAGVPSVRSLAAAAREGRAAAPALTPVVRRLADVSGRIAAPMASTRQFLDSLRDTGGVESILNMLYGLTTLSTTFDGVSHMLSVSLVLAAKCFVNQADPSCSQKFDGPGKGRIPINGPGGEPLSAGRPSNEPGAAPRAAAGRSSNRTYTAKDLSERSRRDLVRTIDQLLGK</sequence>
<reference evidence="3 4" key="1">
    <citation type="submission" date="2023-11" db="EMBL/GenBank/DDBJ databases">
        <authorList>
            <person name="Xu M."/>
            <person name="Jiang T."/>
        </authorList>
    </citation>
    <scope>NUCLEOTIDE SEQUENCE [LARGE SCALE GENOMIC DNA]</scope>
    <source>
        <strain evidence="3 4">SD</strain>
    </source>
</reference>
<dbReference type="PANTHER" id="PTHR33371:SF4">
    <property type="entry name" value="INTERMEMBRANE PHOSPHOLIPID TRANSPORT SYSTEM BINDING PROTEIN MLAD"/>
    <property type="match status" value="1"/>
</dbReference>
<evidence type="ECO:0000259" key="2">
    <source>
        <dbReference type="Pfam" id="PF02470"/>
    </source>
</evidence>